<protein>
    <submittedName>
        <fullName evidence="1">Uncharacterized protein</fullName>
    </submittedName>
</protein>
<accession>A0A644VC63</accession>
<sequence length="133" mass="14582">MTREAGGGLEDPGLHLLSVAGCELFDDHDLKQGVAVVYEQMRDVFGALDEGVLFHFFLFVADDDGPLSFEYIKEDVDGGQVFFEGFARLEADDDDVGDRGAVDLSDVHFVGGVGDGGFVEFCYVDRHTILLRE</sequence>
<reference evidence="1" key="1">
    <citation type="submission" date="2019-08" db="EMBL/GenBank/DDBJ databases">
        <authorList>
            <person name="Kucharzyk K."/>
            <person name="Murdoch R.W."/>
            <person name="Higgins S."/>
            <person name="Loffler F."/>
        </authorList>
    </citation>
    <scope>NUCLEOTIDE SEQUENCE</scope>
</reference>
<evidence type="ECO:0000313" key="1">
    <source>
        <dbReference type="EMBL" id="MPL88944.1"/>
    </source>
</evidence>
<gene>
    <name evidence="1" type="ORF">SDC9_34974</name>
</gene>
<organism evidence="1">
    <name type="scientific">bioreactor metagenome</name>
    <dbReference type="NCBI Taxonomy" id="1076179"/>
    <lineage>
        <taxon>unclassified sequences</taxon>
        <taxon>metagenomes</taxon>
        <taxon>ecological metagenomes</taxon>
    </lineage>
</organism>
<comment type="caution">
    <text evidence="1">The sequence shown here is derived from an EMBL/GenBank/DDBJ whole genome shotgun (WGS) entry which is preliminary data.</text>
</comment>
<dbReference type="PROSITE" id="PS51257">
    <property type="entry name" value="PROKAR_LIPOPROTEIN"/>
    <property type="match status" value="1"/>
</dbReference>
<name>A0A644VC63_9ZZZZ</name>
<dbReference type="EMBL" id="VSSQ01000269">
    <property type="protein sequence ID" value="MPL88944.1"/>
    <property type="molecule type" value="Genomic_DNA"/>
</dbReference>
<dbReference type="AlphaFoldDB" id="A0A644VC63"/>
<proteinExistence type="predicted"/>